<dbReference type="RefSeq" id="WP_082723724.1">
    <property type="nucleotide sequence ID" value="NZ_JAJA02000001.1"/>
</dbReference>
<dbReference type="FunFam" id="1.10.10.10:FF:000001">
    <property type="entry name" value="LysR family transcriptional regulator"/>
    <property type="match status" value="1"/>
</dbReference>
<dbReference type="GO" id="GO:0003700">
    <property type="term" value="F:DNA-binding transcription factor activity"/>
    <property type="evidence" value="ECO:0007669"/>
    <property type="project" value="InterPro"/>
</dbReference>
<keyword evidence="2" id="KW-0805">Transcription regulation</keyword>
<name>A0A108UBP6_9GAMM</name>
<dbReference type="GO" id="GO:0003677">
    <property type="term" value="F:DNA binding"/>
    <property type="evidence" value="ECO:0007669"/>
    <property type="project" value="UniProtKB-KW"/>
</dbReference>
<dbReference type="EMBL" id="JAJA02000001">
    <property type="protein sequence ID" value="KWS06154.1"/>
    <property type="molecule type" value="Genomic_DNA"/>
</dbReference>
<keyword evidence="3" id="KW-0238">DNA-binding</keyword>
<dbReference type="PANTHER" id="PTHR30346:SF30">
    <property type="entry name" value="SMALL NEUTRAL PROTEASE REGULATORY PROTEIN"/>
    <property type="match status" value="1"/>
</dbReference>
<accession>A0A108UBP6</accession>
<feature type="domain" description="HTH lysR-type" evidence="6">
    <location>
        <begin position="1"/>
        <end position="58"/>
    </location>
</feature>
<dbReference type="OrthoDB" id="5289754at2"/>
<dbReference type="AlphaFoldDB" id="A0A108UBP6"/>
<reference evidence="7 8" key="1">
    <citation type="journal article" date="2014" name="Genome Announc.">
        <title>Draft Genome Sequence of Lysobacter capsici AZ78, a Bacterium Antagonistic to Plant-Pathogenic Oomycetes.</title>
        <authorList>
            <person name="Puopolo G."/>
            <person name="Sonego P."/>
            <person name="Engelen K."/>
            <person name="Pertot I."/>
        </authorList>
    </citation>
    <scope>NUCLEOTIDE SEQUENCE [LARGE SCALE GENOMIC DNA]</scope>
    <source>
        <strain evidence="7 8">AZ78</strain>
    </source>
</reference>
<dbReference type="SUPFAM" id="SSF53850">
    <property type="entry name" value="Periplasmic binding protein-like II"/>
    <property type="match status" value="1"/>
</dbReference>
<dbReference type="PANTHER" id="PTHR30346">
    <property type="entry name" value="TRANSCRIPTIONAL DUAL REGULATOR HCAR-RELATED"/>
    <property type="match status" value="1"/>
</dbReference>
<evidence type="ECO:0000256" key="5">
    <source>
        <dbReference type="SAM" id="MobiDB-lite"/>
    </source>
</evidence>
<dbReference type="Pfam" id="PF03466">
    <property type="entry name" value="LysR_substrate"/>
    <property type="match status" value="1"/>
</dbReference>
<dbReference type="InterPro" id="IPR036388">
    <property type="entry name" value="WH-like_DNA-bd_sf"/>
</dbReference>
<dbReference type="Gene3D" id="3.40.190.10">
    <property type="entry name" value="Periplasmic binding protein-like II"/>
    <property type="match status" value="2"/>
</dbReference>
<dbReference type="Pfam" id="PF00126">
    <property type="entry name" value="HTH_1"/>
    <property type="match status" value="1"/>
</dbReference>
<protein>
    <submittedName>
        <fullName evidence="7">LysR family transcriptional regulator</fullName>
    </submittedName>
</protein>
<evidence type="ECO:0000256" key="1">
    <source>
        <dbReference type="ARBA" id="ARBA00009437"/>
    </source>
</evidence>
<evidence type="ECO:0000256" key="4">
    <source>
        <dbReference type="ARBA" id="ARBA00023163"/>
    </source>
</evidence>
<dbReference type="InterPro" id="IPR005119">
    <property type="entry name" value="LysR_subst-bd"/>
</dbReference>
<evidence type="ECO:0000313" key="8">
    <source>
        <dbReference type="Proteomes" id="UP000023435"/>
    </source>
</evidence>
<dbReference type="Gene3D" id="1.10.10.10">
    <property type="entry name" value="Winged helix-like DNA-binding domain superfamily/Winged helix DNA-binding domain"/>
    <property type="match status" value="1"/>
</dbReference>
<gene>
    <name evidence="7" type="ORF">AZ78_3708</name>
</gene>
<dbReference type="InterPro" id="IPR036390">
    <property type="entry name" value="WH_DNA-bd_sf"/>
</dbReference>
<evidence type="ECO:0000256" key="3">
    <source>
        <dbReference type="ARBA" id="ARBA00023125"/>
    </source>
</evidence>
<evidence type="ECO:0000313" key="7">
    <source>
        <dbReference type="EMBL" id="KWS06154.1"/>
    </source>
</evidence>
<dbReference type="SUPFAM" id="SSF46785">
    <property type="entry name" value="Winged helix' DNA-binding domain"/>
    <property type="match status" value="1"/>
</dbReference>
<feature type="region of interest" description="Disordered" evidence="5">
    <location>
        <begin position="297"/>
        <end position="322"/>
    </location>
</feature>
<comment type="similarity">
    <text evidence="1">Belongs to the LysR transcriptional regulatory family.</text>
</comment>
<dbReference type="PRINTS" id="PR00039">
    <property type="entry name" value="HTHLYSR"/>
</dbReference>
<feature type="compositionally biased region" description="Basic residues" evidence="5">
    <location>
        <begin position="311"/>
        <end position="322"/>
    </location>
</feature>
<dbReference type="CDD" id="cd08451">
    <property type="entry name" value="PBP2_BudR"/>
    <property type="match status" value="1"/>
</dbReference>
<dbReference type="InterPro" id="IPR037410">
    <property type="entry name" value="BudR_PBP2"/>
</dbReference>
<comment type="caution">
    <text evidence="7">The sequence shown here is derived from an EMBL/GenBank/DDBJ whole genome shotgun (WGS) entry which is preliminary data.</text>
</comment>
<evidence type="ECO:0000259" key="6">
    <source>
        <dbReference type="PROSITE" id="PS50931"/>
    </source>
</evidence>
<dbReference type="InterPro" id="IPR000847">
    <property type="entry name" value="LysR_HTH_N"/>
</dbReference>
<dbReference type="PROSITE" id="PS50931">
    <property type="entry name" value="HTH_LYSR"/>
    <property type="match status" value="1"/>
</dbReference>
<keyword evidence="8" id="KW-1185">Reference proteome</keyword>
<keyword evidence="4" id="KW-0804">Transcription</keyword>
<dbReference type="GO" id="GO:0032993">
    <property type="term" value="C:protein-DNA complex"/>
    <property type="evidence" value="ECO:0007669"/>
    <property type="project" value="TreeGrafter"/>
</dbReference>
<organism evidence="7 8">
    <name type="scientific">Lysobacter capsici AZ78</name>
    <dbReference type="NCBI Taxonomy" id="1444315"/>
    <lineage>
        <taxon>Bacteria</taxon>
        <taxon>Pseudomonadati</taxon>
        <taxon>Pseudomonadota</taxon>
        <taxon>Gammaproteobacteria</taxon>
        <taxon>Lysobacterales</taxon>
        <taxon>Lysobacteraceae</taxon>
        <taxon>Lysobacter</taxon>
    </lineage>
</organism>
<evidence type="ECO:0000256" key="2">
    <source>
        <dbReference type="ARBA" id="ARBA00023015"/>
    </source>
</evidence>
<sequence length="322" mass="35139">MELRHIRYFLAVAEERNFTRAAERLGIGQPPLSQQIRDLETQIGARLFHRVPHGAELTDAGRAFLERVRTLPEQASAAVRQAQRAARGETGALRLGFTSSAILAPLTTGAIRDFRRRYPDVELTLEEGNSAHLSAKLRDGSLDLAFLRPDGSENGDMRLYPLLDEAMIAALPSAHPAARDSRRKSIRLTELREDALILTPRTVGPTLHDAIVGACRHAGFEPRLGQHAPQLASSLALVAAELGVSIVPEAMRRFALPGIVYRDIAGLQPIARLALAHLLDQESAQTKNFVALTCAGGPPEQDEVARSYGVVKKRRAPSGSRR</sequence>
<proteinExistence type="inferred from homology"/>
<dbReference type="Proteomes" id="UP000023435">
    <property type="component" value="Unassembled WGS sequence"/>
</dbReference>